<accession>A0A9J5WBM4</accession>
<dbReference type="OrthoDB" id="1193898at2759"/>
<sequence length="108" mass="12818">MFKPWLWSILHMVSEHETFNPEPTACNRPSRSHKLPTYLHDYVLPKTMPKQFQHSNISLNTAFSKHQHVPPEALALESQTLVRNLYPWMFKPWLWSILHSAEKKVPFI</sequence>
<protein>
    <submittedName>
        <fullName evidence="1">Uncharacterized protein</fullName>
    </submittedName>
</protein>
<evidence type="ECO:0000313" key="1">
    <source>
        <dbReference type="EMBL" id="KAG5572342.1"/>
    </source>
</evidence>
<comment type="caution">
    <text evidence="1">The sequence shown here is derived from an EMBL/GenBank/DDBJ whole genome shotgun (WGS) entry which is preliminary data.</text>
</comment>
<proteinExistence type="predicted"/>
<name>A0A9J5WBM4_SOLCO</name>
<dbReference type="AlphaFoldDB" id="A0A9J5WBM4"/>
<gene>
    <name evidence="1" type="ORF">H5410_062108</name>
</gene>
<keyword evidence="2" id="KW-1185">Reference proteome</keyword>
<organism evidence="1 2">
    <name type="scientific">Solanum commersonii</name>
    <name type="common">Commerson's wild potato</name>
    <name type="synonym">Commerson's nightshade</name>
    <dbReference type="NCBI Taxonomy" id="4109"/>
    <lineage>
        <taxon>Eukaryota</taxon>
        <taxon>Viridiplantae</taxon>
        <taxon>Streptophyta</taxon>
        <taxon>Embryophyta</taxon>
        <taxon>Tracheophyta</taxon>
        <taxon>Spermatophyta</taxon>
        <taxon>Magnoliopsida</taxon>
        <taxon>eudicotyledons</taxon>
        <taxon>Gunneridae</taxon>
        <taxon>Pentapetalae</taxon>
        <taxon>asterids</taxon>
        <taxon>lamiids</taxon>
        <taxon>Solanales</taxon>
        <taxon>Solanaceae</taxon>
        <taxon>Solanoideae</taxon>
        <taxon>Solaneae</taxon>
        <taxon>Solanum</taxon>
    </lineage>
</organism>
<dbReference type="EMBL" id="JACXVP010000012">
    <property type="protein sequence ID" value="KAG5572342.1"/>
    <property type="molecule type" value="Genomic_DNA"/>
</dbReference>
<evidence type="ECO:0000313" key="2">
    <source>
        <dbReference type="Proteomes" id="UP000824120"/>
    </source>
</evidence>
<dbReference type="Proteomes" id="UP000824120">
    <property type="component" value="Chromosome 12"/>
</dbReference>
<reference evidence="1 2" key="1">
    <citation type="submission" date="2020-09" db="EMBL/GenBank/DDBJ databases">
        <title>De no assembly of potato wild relative species, Solanum commersonii.</title>
        <authorList>
            <person name="Cho K."/>
        </authorList>
    </citation>
    <scope>NUCLEOTIDE SEQUENCE [LARGE SCALE GENOMIC DNA]</scope>
    <source>
        <strain evidence="1">LZ3.2</strain>
        <tissue evidence="1">Leaf</tissue>
    </source>
</reference>